<sequence>DDVEQAIFFRENLFQFPLNFYRPLSSPTRYIQDFLAVIKRLKQEDVKPEEYLEFSRNLDKKASDEVEKEWALKHLEIAQVYLKYQEQLIKGGKIDFEDQVALVVDLFRKRPSVLNTFQEKYKFILVDEFQDTNYIQFELLKLLAAKHNNLTVVGDDDQSIFRFRGASLTNIQNFRKVYPSYKKIVLNKNYRSTQAILDSAYLLIQQNNPNRLEVQEEINKTLESSVESEGKSIHMLPFDTLSHEADKVAEIILEKLREEYHYRDIA</sequence>
<name>X1TJQ4_9ZZZZ</name>
<keyword evidence="3" id="KW-0347">Helicase</keyword>
<evidence type="ECO:0000256" key="3">
    <source>
        <dbReference type="ARBA" id="ARBA00022806"/>
    </source>
</evidence>
<comment type="caution">
    <text evidence="10">The sequence shown here is derived from an EMBL/GenBank/DDBJ whole genome shotgun (WGS) entry which is preliminary data.</text>
</comment>
<dbReference type="AlphaFoldDB" id="X1TJQ4"/>
<dbReference type="Gene3D" id="3.40.50.300">
    <property type="entry name" value="P-loop containing nucleotide triphosphate hydrolases"/>
    <property type="match status" value="2"/>
</dbReference>
<comment type="catalytic activity">
    <reaction evidence="8">
        <text>ATP + H2O = ADP + phosphate + H(+)</text>
        <dbReference type="Rhea" id="RHEA:13065"/>
        <dbReference type="ChEBI" id="CHEBI:15377"/>
        <dbReference type="ChEBI" id="CHEBI:15378"/>
        <dbReference type="ChEBI" id="CHEBI:30616"/>
        <dbReference type="ChEBI" id="CHEBI:43474"/>
        <dbReference type="ChEBI" id="CHEBI:456216"/>
        <dbReference type="EC" id="5.6.2.4"/>
    </reaction>
</comment>
<dbReference type="SUPFAM" id="SSF52540">
    <property type="entry name" value="P-loop containing nucleoside triphosphate hydrolases"/>
    <property type="match status" value="1"/>
</dbReference>
<dbReference type="CDD" id="cd17932">
    <property type="entry name" value="DEXQc_UvrD"/>
    <property type="match status" value="1"/>
</dbReference>
<dbReference type="Pfam" id="PF13361">
    <property type="entry name" value="UvrD_C"/>
    <property type="match status" value="1"/>
</dbReference>
<dbReference type="InterPro" id="IPR027417">
    <property type="entry name" value="P-loop_NTPase"/>
</dbReference>
<dbReference type="GO" id="GO:0005524">
    <property type="term" value="F:ATP binding"/>
    <property type="evidence" value="ECO:0007669"/>
    <property type="project" value="UniProtKB-KW"/>
</dbReference>
<accession>X1TJQ4</accession>
<keyword evidence="4" id="KW-0067">ATP-binding</keyword>
<dbReference type="EMBL" id="BARW01010769">
    <property type="protein sequence ID" value="GAI80284.1"/>
    <property type="molecule type" value="Genomic_DNA"/>
</dbReference>
<evidence type="ECO:0000256" key="6">
    <source>
        <dbReference type="ARBA" id="ARBA00034617"/>
    </source>
</evidence>
<feature type="non-terminal residue" evidence="10">
    <location>
        <position position="266"/>
    </location>
</feature>
<dbReference type="Pfam" id="PF00580">
    <property type="entry name" value="UvrD-helicase"/>
    <property type="match status" value="1"/>
</dbReference>
<dbReference type="PROSITE" id="PS51198">
    <property type="entry name" value="UVRD_HELICASE_ATP_BIND"/>
    <property type="match status" value="1"/>
</dbReference>
<proteinExistence type="predicted"/>
<evidence type="ECO:0000256" key="8">
    <source>
        <dbReference type="ARBA" id="ARBA00048988"/>
    </source>
</evidence>
<dbReference type="PANTHER" id="PTHR11070">
    <property type="entry name" value="UVRD / RECB / PCRA DNA HELICASE FAMILY MEMBER"/>
    <property type="match status" value="1"/>
</dbReference>
<evidence type="ECO:0000256" key="5">
    <source>
        <dbReference type="ARBA" id="ARBA00023235"/>
    </source>
</evidence>
<dbReference type="GO" id="GO:0016787">
    <property type="term" value="F:hydrolase activity"/>
    <property type="evidence" value="ECO:0007669"/>
    <property type="project" value="UniProtKB-KW"/>
</dbReference>
<evidence type="ECO:0000256" key="2">
    <source>
        <dbReference type="ARBA" id="ARBA00022801"/>
    </source>
</evidence>
<keyword evidence="1" id="KW-0547">Nucleotide-binding</keyword>
<comment type="catalytic activity">
    <reaction evidence="6">
        <text>Couples ATP hydrolysis with the unwinding of duplex DNA by translocating in the 3'-5' direction.</text>
        <dbReference type="EC" id="5.6.2.4"/>
    </reaction>
</comment>
<dbReference type="InterPro" id="IPR000212">
    <property type="entry name" value="DNA_helicase_UvrD/REP"/>
</dbReference>
<feature type="domain" description="UvrD-like helicase ATP-binding" evidence="9">
    <location>
        <begin position="1"/>
        <end position="193"/>
    </location>
</feature>
<organism evidence="10">
    <name type="scientific">marine sediment metagenome</name>
    <dbReference type="NCBI Taxonomy" id="412755"/>
    <lineage>
        <taxon>unclassified sequences</taxon>
        <taxon>metagenomes</taxon>
        <taxon>ecological metagenomes</taxon>
    </lineage>
</organism>
<reference evidence="10" key="1">
    <citation type="journal article" date="2014" name="Front. Microbiol.">
        <title>High frequency of phylogenetically diverse reductive dehalogenase-homologous genes in deep subseafloor sedimentary metagenomes.</title>
        <authorList>
            <person name="Kawai M."/>
            <person name="Futagami T."/>
            <person name="Toyoda A."/>
            <person name="Takaki Y."/>
            <person name="Nishi S."/>
            <person name="Hori S."/>
            <person name="Arai W."/>
            <person name="Tsubouchi T."/>
            <person name="Morono Y."/>
            <person name="Uchiyama I."/>
            <person name="Ito T."/>
            <person name="Fujiyama A."/>
            <person name="Inagaki F."/>
            <person name="Takami H."/>
        </authorList>
    </citation>
    <scope>NUCLEOTIDE SEQUENCE</scope>
    <source>
        <strain evidence="10">Expedition CK06-06</strain>
    </source>
</reference>
<evidence type="ECO:0000259" key="9">
    <source>
        <dbReference type="PROSITE" id="PS51198"/>
    </source>
</evidence>
<evidence type="ECO:0000256" key="4">
    <source>
        <dbReference type="ARBA" id="ARBA00022840"/>
    </source>
</evidence>
<evidence type="ECO:0000256" key="7">
    <source>
        <dbReference type="ARBA" id="ARBA00034808"/>
    </source>
</evidence>
<evidence type="ECO:0000313" key="10">
    <source>
        <dbReference type="EMBL" id="GAI80284.1"/>
    </source>
</evidence>
<dbReference type="InterPro" id="IPR014017">
    <property type="entry name" value="DNA_helicase_UvrD-like_C"/>
</dbReference>
<dbReference type="GO" id="GO:0003677">
    <property type="term" value="F:DNA binding"/>
    <property type="evidence" value="ECO:0007669"/>
    <property type="project" value="InterPro"/>
</dbReference>
<keyword evidence="2" id="KW-0378">Hydrolase</keyword>
<protein>
    <recommendedName>
        <fullName evidence="7">DNA 3'-5' helicase</fullName>
        <ecNumber evidence="7">5.6.2.4</ecNumber>
    </recommendedName>
</protein>
<dbReference type="InterPro" id="IPR014016">
    <property type="entry name" value="UvrD-like_ATP-bd"/>
</dbReference>
<evidence type="ECO:0000256" key="1">
    <source>
        <dbReference type="ARBA" id="ARBA00022741"/>
    </source>
</evidence>
<dbReference type="EC" id="5.6.2.4" evidence="7"/>
<dbReference type="GO" id="GO:0043138">
    <property type="term" value="F:3'-5' DNA helicase activity"/>
    <property type="evidence" value="ECO:0007669"/>
    <property type="project" value="UniProtKB-EC"/>
</dbReference>
<feature type="non-terminal residue" evidence="10">
    <location>
        <position position="1"/>
    </location>
</feature>
<gene>
    <name evidence="10" type="ORF">S12H4_21050</name>
</gene>
<keyword evidence="5" id="KW-0413">Isomerase</keyword>